<evidence type="ECO:0000256" key="2">
    <source>
        <dbReference type="SAM" id="Coils"/>
    </source>
</evidence>
<feature type="domain" description="Protein kinase" evidence="3">
    <location>
        <begin position="717"/>
        <end position="989"/>
    </location>
</feature>
<dbReference type="PANTHER" id="PTHR26392">
    <property type="entry name" value="MITOGEN-ACTIVATED PROTEIN KINASE KINASE KINASE 7-RELATED"/>
    <property type="match status" value="1"/>
</dbReference>
<dbReference type="InterPro" id="IPR000719">
    <property type="entry name" value="Prot_kinase_dom"/>
</dbReference>
<dbReference type="PROSITE" id="PS00109">
    <property type="entry name" value="PROTEIN_KINASE_TYR"/>
    <property type="match status" value="1"/>
</dbReference>
<dbReference type="InterPro" id="IPR001245">
    <property type="entry name" value="Ser-Thr/Tyr_kinase_cat_dom"/>
</dbReference>
<dbReference type="InterPro" id="IPR011009">
    <property type="entry name" value="Kinase-like_dom_sf"/>
</dbReference>
<evidence type="ECO:0000313" key="4">
    <source>
        <dbReference type="EMBL" id="CAH3106868.1"/>
    </source>
</evidence>
<dbReference type="Pfam" id="PF07714">
    <property type="entry name" value="PK_Tyr_Ser-Thr"/>
    <property type="match status" value="1"/>
</dbReference>
<organism evidence="4 5">
    <name type="scientific">Porites lobata</name>
    <dbReference type="NCBI Taxonomy" id="104759"/>
    <lineage>
        <taxon>Eukaryota</taxon>
        <taxon>Metazoa</taxon>
        <taxon>Cnidaria</taxon>
        <taxon>Anthozoa</taxon>
        <taxon>Hexacorallia</taxon>
        <taxon>Scleractinia</taxon>
        <taxon>Fungiina</taxon>
        <taxon>Poritidae</taxon>
        <taxon>Porites</taxon>
    </lineage>
</organism>
<dbReference type="EMBL" id="CALNXK010000019">
    <property type="protein sequence ID" value="CAH3106868.1"/>
    <property type="molecule type" value="Genomic_DNA"/>
</dbReference>
<comment type="caution">
    <text evidence="4">The sequence shown here is derived from an EMBL/GenBank/DDBJ whole genome shotgun (WGS) entry which is preliminary data.</text>
</comment>
<accession>A0ABN8NF14</accession>
<dbReference type="InterPro" id="IPR027417">
    <property type="entry name" value="P-loop_NTPase"/>
</dbReference>
<dbReference type="PANTHER" id="PTHR26392:SF92">
    <property type="entry name" value="PROTEIN KINASE DOMAIN-CONTAINING PROTEIN"/>
    <property type="match status" value="1"/>
</dbReference>
<dbReference type="PROSITE" id="PS50011">
    <property type="entry name" value="PROTEIN_KINASE_DOM"/>
    <property type="match status" value="1"/>
</dbReference>
<name>A0ABN8NF14_9CNID</name>
<evidence type="ECO:0000259" key="3">
    <source>
        <dbReference type="PROSITE" id="PS50011"/>
    </source>
</evidence>
<comment type="similarity">
    <text evidence="1">Belongs to the protein kinase superfamily. TKL Ser/Thr protein kinase family. ROCO subfamily.</text>
</comment>
<dbReference type="SUPFAM" id="SSF52540">
    <property type="entry name" value="P-loop containing nucleoside triphosphate hydrolases"/>
    <property type="match status" value="1"/>
</dbReference>
<gene>
    <name evidence="4" type="ORF">PLOB_00014989</name>
</gene>
<protein>
    <recommendedName>
        <fullName evidence="3">Protein kinase domain-containing protein</fullName>
    </recommendedName>
</protein>
<dbReference type="Gene3D" id="1.10.510.10">
    <property type="entry name" value="Transferase(Phosphotransferase) domain 1"/>
    <property type="match status" value="1"/>
</dbReference>
<dbReference type="InterPro" id="IPR008266">
    <property type="entry name" value="Tyr_kinase_AS"/>
</dbReference>
<keyword evidence="2" id="KW-0175">Coiled coil</keyword>
<reference evidence="4 5" key="1">
    <citation type="submission" date="2022-05" db="EMBL/GenBank/DDBJ databases">
        <authorList>
            <consortium name="Genoscope - CEA"/>
            <person name="William W."/>
        </authorList>
    </citation>
    <scope>NUCLEOTIDE SEQUENCE [LARGE SCALE GENOMIC DNA]</scope>
</reference>
<evidence type="ECO:0000313" key="5">
    <source>
        <dbReference type="Proteomes" id="UP001159405"/>
    </source>
</evidence>
<dbReference type="Proteomes" id="UP001159405">
    <property type="component" value="Unassembled WGS sequence"/>
</dbReference>
<dbReference type="Pfam" id="PF00350">
    <property type="entry name" value="Dynamin_N"/>
    <property type="match status" value="1"/>
</dbReference>
<dbReference type="Gene3D" id="3.40.50.300">
    <property type="entry name" value="P-loop containing nucleotide triphosphate hydrolases"/>
    <property type="match status" value="1"/>
</dbReference>
<proteinExistence type="inferred from homology"/>
<keyword evidence="5" id="KW-1185">Reference proteome</keyword>
<feature type="coiled-coil region" evidence="2">
    <location>
        <begin position="396"/>
        <end position="423"/>
    </location>
</feature>
<dbReference type="SUPFAM" id="SSF56112">
    <property type="entry name" value="Protein kinase-like (PK-like)"/>
    <property type="match status" value="1"/>
</dbReference>
<sequence>MESIRLKLIETDDIAELIDVMRNLNIETKGCRDVEQMRDRICKVLEFREHQLDPNKAFQVISDAQAMEKQKTLKLSEFYSDVEKVIRDLDDTLLKLLNTSDGDVLEKIKSRMEEIENKEYVVLVAGETSAGKSSMLNLILGEELLPFSALSTTSTICELKYGQKKKIRVHYKQEEGGVEEIYLDESSPYMDQISKFVHAKSASLRESAPQYEKVELFWDHDLLKTGVVIVDSPGIGESDIMDNIVVQYLPNAFAFIYVINSTMAGGVQKDRLQELLDKTRKLTVDQQVDFSPNCALFVCNKWDGISPSEEAQVMKHITVKLGHCWPNIDPACQIIRLSTTKALNLQKYGIMNEEFALLTENIGLLIKKSIETRLEQHWSWLDYLLKRIAWLMTSFLENANADRKAAKQKLEYVVKRLRKLQVEQETLKEDLRTQFETKLEEAINELISHLKLPEVVNMFCKWNEDDLPGGEDSWPVIANCLETLMRNRLEEVIKEWEEKKEKFSEARSSTVSYFLRKYNYLEGELRELEIEVMQDPVEGGEGGSIRNRSWTPGEMVGAVVLTPFVAVSVVMSIPSMVFILPLLGLAAITEKASHTLIKRKYSTNRGEYAKNLSLRYLEMFSTRQALQPFVKDQLDQALSCLQDIEKRIPMLLEADVQLCQRLMKEEQIKQDVETQYKPKKEKCECLRGQLGLFGALEIRSIQISWSDLQWNVSEDNFLQQNILPVGTYQGTISSGRYPSRPVNLRVYQDLLTKGNITECLVAEKVRRNLRHQHIVEFLGAVFRDVHRGVEAVFVTERCGPSLKSYFFEHTGSNPAVADNSLAILNVIRWAQQIVNALMVVHSTFQGCVHGDLRLENVLIDSSSLPNIKLSNILLTKRLEVEYESKCDMFLHLAPEALRRMTYDTSSEIYSLGVMLWEMWYGKEAFDDLKGHSLKEFLDVVEKGHRPQLELLPDPQIALKWSKIIKECWKEDETKRSTLTDCASAVEAIFSELNSA</sequence>
<evidence type="ECO:0000256" key="1">
    <source>
        <dbReference type="ARBA" id="ARBA00008171"/>
    </source>
</evidence>
<dbReference type="InterPro" id="IPR045063">
    <property type="entry name" value="Dynamin_N"/>
</dbReference>